<protein>
    <submittedName>
        <fullName evidence="1">Cell division protein ZapA</fullName>
    </submittedName>
</protein>
<dbReference type="Proteomes" id="UP000823636">
    <property type="component" value="Unassembled WGS sequence"/>
</dbReference>
<dbReference type="InterPro" id="IPR007838">
    <property type="entry name" value="Cell_div_ZapA-like"/>
</dbReference>
<reference evidence="1" key="1">
    <citation type="submission" date="2020-10" db="EMBL/GenBank/DDBJ databases">
        <authorList>
            <person name="Gilroy R."/>
        </authorList>
    </citation>
    <scope>NUCLEOTIDE SEQUENCE</scope>
    <source>
        <strain evidence="1">G3-4614</strain>
    </source>
</reference>
<dbReference type="Pfam" id="PF05164">
    <property type="entry name" value="ZapA"/>
    <property type="match status" value="1"/>
</dbReference>
<accession>A0A9D9H7H2</accession>
<keyword evidence="1" id="KW-0132">Cell division</keyword>
<comment type="caution">
    <text evidence="1">The sequence shown here is derived from an EMBL/GenBank/DDBJ whole genome shotgun (WGS) entry which is preliminary data.</text>
</comment>
<reference evidence="1" key="2">
    <citation type="journal article" date="2021" name="PeerJ">
        <title>Extensive microbial diversity within the chicken gut microbiome revealed by metagenomics and culture.</title>
        <authorList>
            <person name="Gilroy R."/>
            <person name="Ravi A."/>
            <person name="Getino M."/>
            <person name="Pursley I."/>
            <person name="Horton D.L."/>
            <person name="Alikhan N.F."/>
            <person name="Baker D."/>
            <person name="Gharbi K."/>
            <person name="Hall N."/>
            <person name="Watson M."/>
            <person name="Adriaenssens E.M."/>
            <person name="Foster-Nyarko E."/>
            <person name="Jarju S."/>
            <person name="Secka A."/>
            <person name="Antonio M."/>
            <person name="Oren A."/>
            <person name="Chaudhuri R.R."/>
            <person name="La Ragione R."/>
            <person name="Hildebrand F."/>
            <person name="Pallen M.J."/>
        </authorList>
    </citation>
    <scope>NUCLEOTIDE SEQUENCE</scope>
    <source>
        <strain evidence="1">G3-4614</strain>
    </source>
</reference>
<gene>
    <name evidence="1" type="ORF">IAC54_02575</name>
</gene>
<dbReference type="GO" id="GO:0051301">
    <property type="term" value="P:cell division"/>
    <property type="evidence" value="ECO:0007669"/>
    <property type="project" value="UniProtKB-KW"/>
</dbReference>
<sequence>MTDKLKITIEVAGRRYKLTVNRDLEEAYRKAAKIINEQIAYYRGKQDIQESDILTMAAFRVALAYVAVQSENNKNSLAIAEICKEIEDALLSD</sequence>
<evidence type="ECO:0000313" key="2">
    <source>
        <dbReference type="Proteomes" id="UP000823636"/>
    </source>
</evidence>
<evidence type="ECO:0000313" key="1">
    <source>
        <dbReference type="EMBL" id="MBO8437768.1"/>
    </source>
</evidence>
<dbReference type="AlphaFoldDB" id="A0A9D9H7H2"/>
<dbReference type="InterPro" id="IPR036192">
    <property type="entry name" value="Cell_div_ZapA-like_sf"/>
</dbReference>
<organism evidence="1 2">
    <name type="scientific">Candidatus Caccoplasma merdipullorum</name>
    <dbReference type="NCBI Taxonomy" id="2840718"/>
    <lineage>
        <taxon>Bacteria</taxon>
        <taxon>Pseudomonadati</taxon>
        <taxon>Bacteroidota</taxon>
        <taxon>Bacteroidia</taxon>
        <taxon>Bacteroidales</taxon>
        <taxon>Bacteroidaceae</taxon>
        <taxon>Bacteroidaceae incertae sedis</taxon>
        <taxon>Candidatus Caccoplasma</taxon>
    </lineage>
</organism>
<dbReference type="SUPFAM" id="SSF102829">
    <property type="entry name" value="Cell division protein ZapA-like"/>
    <property type="match status" value="1"/>
</dbReference>
<keyword evidence="1" id="KW-0131">Cell cycle</keyword>
<dbReference type="EMBL" id="JADIMW010000025">
    <property type="protein sequence ID" value="MBO8437768.1"/>
    <property type="molecule type" value="Genomic_DNA"/>
</dbReference>
<name>A0A9D9H7H2_9BACT</name>
<proteinExistence type="predicted"/>